<dbReference type="InterPro" id="IPR029044">
    <property type="entry name" value="Nucleotide-diphossugar_trans"/>
</dbReference>
<keyword evidence="1 3" id="KW-0808">Transferase</keyword>
<keyword evidence="4" id="KW-1185">Reference proteome</keyword>
<dbReference type="Proteomes" id="UP000588604">
    <property type="component" value="Unassembled WGS sequence"/>
</dbReference>
<dbReference type="InterPro" id="IPR007652">
    <property type="entry name" value="A1-4-GlycosylTfrase_dom"/>
</dbReference>
<accession>A0A841MQE6</accession>
<dbReference type="EMBL" id="JACIJO010000003">
    <property type="protein sequence ID" value="MBB6327819.1"/>
    <property type="molecule type" value="Genomic_DNA"/>
</dbReference>
<dbReference type="Pfam" id="PF04488">
    <property type="entry name" value="Gly_transf_sug"/>
    <property type="match status" value="1"/>
</dbReference>
<dbReference type="InterPro" id="IPR007577">
    <property type="entry name" value="GlycoTrfase_DXD_sugar-bd_CS"/>
</dbReference>
<name>A0A841MQE6_9BACT</name>
<sequence>MIPKIIHYCWFGGKELGELESRCLRSWKEKMPDFSIKQWDESSIDLDKFPFAKEALKLRKYAFASDVVRLMALYVEGGIYLDTDVLVLKSFENLLNNSFFTGEYKPGALNAAIIGSVPNHLVLQQLLDYYQNLEFSQVNPKTIPEVFDEILLNTKIDNIKIYPQDFFYPLPLDQKEKEYSKFLTRNSYCVHLWNHSWIDEFMLLKQFRFGKSVILNFRHISLAPSIYLTFSHQTRYFKEFYIRLKSFLYIKIYGYKKN</sequence>
<dbReference type="GO" id="GO:0016020">
    <property type="term" value="C:membrane"/>
    <property type="evidence" value="ECO:0007669"/>
    <property type="project" value="GOC"/>
</dbReference>
<evidence type="ECO:0000313" key="4">
    <source>
        <dbReference type="Proteomes" id="UP000588604"/>
    </source>
</evidence>
<dbReference type="Gene3D" id="3.90.550.20">
    <property type="match status" value="1"/>
</dbReference>
<dbReference type="GO" id="GO:0051999">
    <property type="term" value="P:mannosyl-inositol phosphorylceramide biosynthetic process"/>
    <property type="evidence" value="ECO:0007669"/>
    <property type="project" value="TreeGrafter"/>
</dbReference>
<feature type="domain" description="Alpha 1,4-glycosyltransferase" evidence="2">
    <location>
        <begin position="121"/>
        <end position="197"/>
    </location>
</feature>
<protein>
    <submittedName>
        <fullName evidence="3">Mannosyltransferase OCH1-like enzyme</fullName>
    </submittedName>
</protein>
<dbReference type="InterPro" id="IPR051706">
    <property type="entry name" value="Glycosyltransferase_domain"/>
</dbReference>
<evidence type="ECO:0000313" key="3">
    <source>
        <dbReference type="EMBL" id="MBB6327819.1"/>
    </source>
</evidence>
<dbReference type="SUPFAM" id="SSF53448">
    <property type="entry name" value="Nucleotide-diphospho-sugar transferases"/>
    <property type="match status" value="1"/>
</dbReference>
<proteinExistence type="predicted"/>
<keyword evidence="3" id="KW-0328">Glycosyltransferase</keyword>
<dbReference type="RefSeq" id="WP_184496574.1">
    <property type="nucleotide sequence ID" value="NZ_JACIJO010000003.1"/>
</dbReference>
<dbReference type="PANTHER" id="PTHR32385">
    <property type="entry name" value="MANNOSYL PHOSPHORYLINOSITOL CERAMIDE SYNTHASE"/>
    <property type="match status" value="1"/>
</dbReference>
<reference evidence="3 4" key="1">
    <citation type="submission" date="2020-08" db="EMBL/GenBank/DDBJ databases">
        <title>Genomic Encyclopedia of Type Strains, Phase IV (KMG-IV): sequencing the most valuable type-strain genomes for metagenomic binning, comparative biology and taxonomic classification.</title>
        <authorList>
            <person name="Goeker M."/>
        </authorList>
    </citation>
    <scope>NUCLEOTIDE SEQUENCE [LARGE SCALE GENOMIC DNA]</scope>
    <source>
        <strain evidence="3 4">DSM 102044</strain>
    </source>
</reference>
<organism evidence="3 4">
    <name type="scientific">Algoriphagus iocasae</name>
    <dbReference type="NCBI Taxonomy" id="1836499"/>
    <lineage>
        <taxon>Bacteria</taxon>
        <taxon>Pseudomonadati</taxon>
        <taxon>Bacteroidota</taxon>
        <taxon>Cytophagia</taxon>
        <taxon>Cytophagales</taxon>
        <taxon>Cyclobacteriaceae</taxon>
        <taxon>Algoriphagus</taxon>
    </lineage>
</organism>
<dbReference type="PANTHER" id="PTHR32385:SF15">
    <property type="entry name" value="INOSITOL PHOSPHOCERAMIDE MANNOSYLTRANSFERASE 1"/>
    <property type="match status" value="1"/>
</dbReference>
<gene>
    <name evidence="3" type="ORF">FHS59_003462</name>
</gene>
<dbReference type="Pfam" id="PF04572">
    <property type="entry name" value="Gb3_synth"/>
    <property type="match status" value="1"/>
</dbReference>
<evidence type="ECO:0000259" key="2">
    <source>
        <dbReference type="Pfam" id="PF04572"/>
    </source>
</evidence>
<evidence type="ECO:0000256" key="1">
    <source>
        <dbReference type="ARBA" id="ARBA00022679"/>
    </source>
</evidence>
<dbReference type="GO" id="GO:0000030">
    <property type="term" value="F:mannosyltransferase activity"/>
    <property type="evidence" value="ECO:0007669"/>
    <property type="project" value="TreeGrafter"/>
</dbReference>
<dbReference type="AlphaFoldDB" id="A0A841MQE6"/>
<comment type="caution">
    <text evidence="3">The sequence shown here is derived from an EMBL/GenBank/DDBJ whole genome shotgun (WGS) entry which is preliminary data.</text>
</comment>